<keyword evidence="3" id="KW-1185">Reference proteome</keyword>
<feature type="compositionally biased region" description="Acidic residues" evidence="1">
    <location>
        <begin position="234"/>
        <end position="244"/>
    </location>
</feature>
<organism evidence="2 3">
    <name type="scientific">Aspergillus pseudodeflectus</name>
    <dbReference type="NCBI Taxonomy" id="176178"/>
    <lineage>
        <taxon>Eukaryota</taxon>
        <taxon>Fungi</taxon>
        <taxon>Dikarya</taxon>
        <taxon>Ascomycota</taxon>
        <taxon>Pezizomycotina</taxon>
        <taxon>Eurotiomycetes</taxon>
        <taxon>Eurotiomycetidae</taxon>
        <taxon>Eurotiales</taxon>
        <taxon>Aspergillaceae</taxon>
        <taxon>Aspergillus</taxon>
        <taxon>Aspergillus subgen. Nidulantes</taxon>
    </lineage>
</organism>
<dbReference type="EMBL" id="JBFXLR010000007">
    <property type="protein sequence ID" value="KAL2856837.1"/>
    <property type="molecule type" value="Genomic_DNA"/>
</dbReference>
<sequence>MSSTSINTKLVTEITNLLPAGPNPTTTPTPSRNSTASGSSNTNTKHSILRAPPKTAFIDPRTPPPKMDVGTYGSGFVQSPRNHLHIGSGVVTQILHCAKLVEVRPTDPQMAAGFVPAGYDHFLIRARGHLLGVGEGFWDDYDEEEEEFAVEGRKEGKRQRKNSPQPGDLAAGYWTNEQGCFQHGVGVVVKVWEHFKVRFVDPERGVDPGERLKTEFRKVRFVLPGEVKVRFALPEEDGDEEEQEEQGKEKEKSRVTSRAKRMASQGANYVICWRRRA</sequence>
<dbReference type="GeneID" id="98159838"/>
<dbReference type="Proteomes" id="UP001610444">
    <property type="component" value="Unassembled WGS sequence"/>
</dbReference>
<evidence type="ECO:0000256" key="1">
    <source>
        <dbReference type="SAM" id="MobiDB-lite"/>
    </source>
</evidence>
<gene>
    <name evidence="2" type="ORF">BJX68DRAFT_263370</name>
</gene>
<evidence type="ECO:0000313" key="2">
    <source>
        <dbReference type="EMBL" id="KAL2856837.1"/>
    </source>
</evidence>
<feature type="region of interest" description="Disordered" evidence="1">
    <location>
        <begin position="234"/>
        <end position="264"/>
    </location>
</feature>
<accession>A0ABR4KX48</accession>
<comment type="caution">
    <text evidence="2">The sequence shown here is derived from an EMBL/GenBank/DDBJ whole genome shotgun (WGS) entry which is preliminary data.</text>
</comment>
<reference evidence="2 3" key="1">
    <citation type="submission" date="2024-07" db="EMBL/GenBank/DDBJ databases">
        <title>Section-level genome sequencing and comparative genomics of Aspergillus sections Usti and Cavernicolus.</title>
        <authorList>
            <consortium name="Lawrence Berkeley National Laboratory"/>
            <person name="Nybo J.L."/>
            <person name="Vesth T.C."/>
            <person name="Theobald S."/>
            <person name="Frisvad J.C."/>
            <person name="Larsen T.O."/>
            <person name="Kjaerboelling I."/>
            <person name="Rothschild-Mancinelli K."/>
            <person name="Lyhne E.K."/>
            <person name="Kogle M.E."/>
            <person name="Barry K."/>
            <person name="Clum A."/>
            <person name="Na H."/>
            <person name="Ledsgaard L."/>
            <person name="Lin J."/>
            <person name="Lipzen A."/>
            <person name="Kuo A."/>
            <person name="Riley R."/>
            <person name="Mondo S."/>
            <person name="LaButti K."/>
            <person name="Haridas S."/>
            <person name="Pangalinan J."/>
            <person name="Salamov A.A."/>
            <person name="Simmons B.A."/>
            <person name="Magnuson J.K."/>
            <person name="Chen J."/>
            <person name="Drula E."/>
            <person name="Henrissat B."/>
            <person name="Wiebenga A."/>
            <person name="Lubbers R.J."/>
            <person name="Gomes A.C."/>
            <person name="Macurrencykelacurrency M.R."/>
            <person name="Stajich J."/>
            <person name="Grigoriev I.V."/>
            <person name="Mortensen U.H."/>
            <person name="De vries R.P."/>
            <person name="Baker S.E."/>
            <person name="Andersen M.R."/>
        </authorList>
    </citation>
    <scope>NUCLEOTIDE SEQUENCE [LARGE SCALE GENOMIC DNA]</scope>
    <source>
        <strain evidence="2 3">CBS 756.74</strain>
    </source>
</reference>
<dbReference type="RefSeq" id="XP_070902701.1">
    <property type="nucleotide sequence ID" value="XM_071044674.1"/>
</dbReference>
<feature type="compositionally biased region" description="Basic and acidic residues" evidence="1">
    <location>
        <begin position="245"/>
        <end position="254"/>
    </location>
</feature>
<feature type="compositionally biased region" description="Low complexity" evidence="1">
    <location>
        <begin position="28"/>
        <end position="44"/>
    </location>
</feature>
<evidence type="ECO:0000313" key="3">
    <source>
        <dbReference type="Proteomes" id="UP001610444"/>
    </source>
</evidence>
<feature type="region of interest" description="Disordered" evidence="1">
    <location>
        <begin position="150"/>
        <end position="169"/>
    </location>
</feature>
<proteinExistence type="predicted"/>
<protein>
    <submittedName>
        <fullName evidence="2">Uncharacterized protein</fullName>
    </submittedName>
</protein>
<feature type="region of interest" description="Disordered" evidence="1">
    <location>
        <begin position="16"/>
        <end position="65"/>
    </location>
</feature>
<name>A0ABR4KX48_9EURO</name>